<dbReference type="Proteomes" id="UP001152795">
    <property type="component" value="Unassembled WGS sequence"/>
</dbReference>
<proteinExistence type="predicted"/>
<comment type="caution">
    <text evidence="1">The sequence shown here is derived from an EMBL/GenBank/DDBJ whole genome shotgun (WGS) entry which is preliminary data.</text>
</comment>
<keyword evidence="2" id="KW-1185">Reference proteome</keyword>
<gene>
    <name evidence="1" type="ORF">PACLA_8A059246</name>
</gene>
<dbReference type="OrthoDB" id="5968369at2759"/>
<dbReference type="AlphaFoldDB" id="A0A7D9LGM2"/>
<accession>A0A7D9LGM2</accession>
<evidence type="ECO:0000313" key="1">
    <source>
        <dbReference type="EMBL" id="CAB4032544.1"/>
    </source>
</evidence>
<dbReference type="EMBL" id="CACRXK020018485">
    <property type="protein sequence ID" value="CAB4032544.1"/>
    <property type="molecule type" value="Genomic_DNA"/>
</dbReference>
<name>A0A7D9LGM2_PARCT</name>
<reference evidence="1" key="1">
    <citation type="submission" date="2020-04" db="EMBL/GenBank/DDBJ databases">
        <authorList>
            <person name="Alioto T."/>
            <person name="Alioto T."/>
            <person name="Gomez Garrido J."/>
        </authorList>
    </citation>
    <scope>NUCLEOTIDE SEQUENCE</scope>
    <source>
        <strain evidence="1">A484AB</strain>
    </source>
</reference>
<feature type="non-terminal residue" evidence="1">
    <location>
        <position position="1"/>
    </location>
</feature>
<organism evidence="1 2">
    <name type="scientific">Paramuricea clavata</name>
    <name type="common">Red gorgonian</name>
    <name type="synonym">Violescent sea-whip</name>
    <dbReference type="NCBI Taxonomy" id="317549"/>
    <lineage>
        <taxon>Eukaryota</taxon>
        <taxon>Metazoa</taxon>
        <taxon>Cnidaria</taxon>
        <taxon>Anthozoa</taxon>
        <taxon>Octocorallia</taxon>
        <taxon>Malacalcyonacea</taxon>
        <taxon>Plexauridae</taxon>
        <taxon>Paramuricea</taxon>
    </lineage>
</organism>
<evidence type="ECO:0000313" key="2">
    <source>
        <dbReference type="Proteomes" id="UP001152795"/>
    </source>
</evidence>
<sequence>ATCADDLTAFSNKLVVHEAKVYCTLWHATLMWAVGVKDNGNVTCINQLALATAILARTRNSTMSAVAYRISSLLVHSGATHQDIIRLNKLGVCMCPKSTVEMQRKMGRHFDAKVLQWKSSIEDTRNCLQFLNEVIEKQKPVLEDDSMDLESVFDMREEIVKKYQSYHPNVYNKVVDSLRVNEENEHNMALCSTRQNFSEEALRYEISVLENENVPLYK</sequence>
<protein>
    <submittedName>
        <fullName evidence="1">Uncharacterized protein</fullName>
    </submittedName>
</protein>